<name>A0A9N8V734_9GLOM</name>
<dbReference type="EMBL" id="CAJVPV010000058">
    <property type="protein sequence ID" value="CAG8440558.1"/>
    <property type="molecule type" value="Genomic_DNA"/>
</dbReference>
<feature type="region of interest" description="Disordered" evidence="1">
    <location>
        <begin position="1"/>
        <end position="26"/>
    </location>
</feature>
<evidence type="ECO:0000313" key="3">
    <source>
        <dbReference type="Proteomes" id="UP000789342"/>
    </source>
</evidence>
<dbReference type="Proteomes" id="UP000789342">
    <property type="component" value="Unassembled WGS sequence"/>
</dbReference>
<feature type="compositionally biased region" description="Polar residues" evidence="1">
    <location>
        <begin position="1"/>
        <end position="10"/>
    </location>
</feature>
<evidence type="ECO:0000313" key="2">
    <source>
        <dbReference type="EMBL" id="CAG8440558.1"/>
    </source>
</evidence>
<dbReference type="OrthoDB" id="2013972at2759"/>
<sequence>MGNTVSSISSPEKENSQRFEFTSGHSTLSKKELLSLPNISRRRHSASSCRTITFPTHPPFPSSSHSTFSMQISRQSEEPSKNSFSQSLSHRSQENIQFQYRNGRKYYNVPNSKYCLPLDDEEIDRLQLQHFLFRYIWQGNFSAPVEEMLESGCKVLDERGY</sequence>
<dbReference type="AlphaFoldDB" id="A0A9N8V734"/>
<organism evidence="2 3">
    <name type="scientific">Acaulospora morrowiae</name>
    <dbReference type="NCBI Taxonomy" id="94023"/>
    <lineage>
        <taxon>Eukaryota</taxon>
        <taxon>Fungi</taxon>
        <taxon>Fungi incertae sedis</taxon>
        <taxon>Mucoromycota</taxon>
        <taxon>Glomeromycotina</taxon>
        <taxon>Glomeromycetes</taxon>
        <taxon>Diversisporales</taxon>
        <taxon>Acaulosporaceae</taxon>
        <taxon>Acaulospora</taxon>
    </lineage>
</organism>
<protein>
    <submittedName>
        <fullName evidence="2">6661_t:CDS:1</fullName>
    </submittedName>
</protein>
<feature type="region of interest" description="Disordered" evidence="1">
    <location>
        <begin position="47"/>
        <end position="92"/>
    </location>
</feature>
<evidence type="ECO:0000256" key="1">
    <source>
        <dbReference type="SAM" id="MobiDB-lite"/>
    </source>
</evidence>
<accession>A0A9N8V734</accession>
<feature type="compositionally biased region" description="Polar residues" evidence="1">
    <location>
        <begin position="81"/>
        <end position="92"/>
    </location>
</feature>
<keyword evidence="3" id="KW-1185">Reference proteome</keyword>
<gene>
    <name evidence="2" type="ORF">AMORRO_LOCUS248</name>
</gene>
<reference evidence="2" key="1">
    <citation type="submission" date="2021-06" db="EMBL/GenBank/DDBJ databases">
        <authorList>
            <person name="Kallberg Y."/>
            <person name="Tangrot J."/>
            <person name="Rosling A."/>
        </authorList>
    </citation>
    <scope>NUCLEOTIDE SEQUENCE</scope>
    <source>
        <strain evidence="2">CL551</strain>
    </source>
</reference>
<comment type="caution">
    <text evidence="2">The sequence shown here is derived from an EMBL/GenBank/DDBJ whole genome shotgun (WGS) entry which is preliminary data.</text>
</comment>
<proteinExistence type="predicted"/>